<keyword evidence="4" id="KW-1185">Reference proteome</keyword>
<protein>
    <submittedName>
        <fullName evidence="3">DUF3888 domain-containing protein</fullName>
    </submittedName>
</protein>
<gene>
    <name evidence="3" type="ORF">H8S20_19735</name>
</gene>
<dbReference type="Pfam" id="PF12638">
    <property type="entry name" value="Staygreen"/>
    <property type="match status" value="1"/>
</dbReference>
<evidence type="ECO:0000313" key="3">
    <source>
        <dbReference type="EMBL" id="MBC5631058.1"/>
    </source>
</evidence>
<organism evidence="3 4">
    <name type="scientific">Clostridium hominis</name>
    <dbReference type="NCBI Taxonomy" id="2763036"/>
    <lineage>
        <taxon>Bacteria</taxon>
        <taxon>Bacillati</taxon>
        <taxon>Bacillota</taxon>
        <taxon>Clostridia</taxon>
        <taxon>Eubacteriales</taxon>
        <taxon>Clostridiaceae</taxon>
        <taxon>Clostridium</taxon>
    </lineage>
</organism>
<evidence type="ECO:0000256" key="1">
    <source>
        <dbReference type="ARBA" id="ARBA00022946"/>
    </source>
</evidence>
<accession>A0ABR7DK73</accession>
<keyword evidence="1" id="KW-0809">Transit peptide</keyword>
<dbReference type="EMBL" id="JACOOO010000048">
    <property type="protein sequence ID" value="MBC5631058.1"/>
    <property type="molecule type" value="Genomic_DNA"/>
</dbReference>
<dbReference type="PANTHER" id="PTHR31750">
    <property type="entry name" value="PROTEIN STAY-GREEN 1, CHLOROPLASTIC-RELATED"/>
    <property type="match status" value="1"/>
</dbReference>
<feature type="domain" description="Staygreen protein" evidence="2">
    <location>
        <begin position="3"/>
        <end position="147"/>
    </location>
</feature>
<dbReference type="RefSeq" id="WP_186861153.1">
    <property type="nucleotide sequence ID" value="NZ_JACOOO010000048.1"/>
</dbReference>
<dbReference type="PANTHER" id="PTHR31750:SF4">
    <property type="entry name" value="LP06106P"/>
    <property type="match status" value="1"/>
</dbReference>
<evidence type="ECO:0000313" key="4">
    <source>
        <dbReference type="Proteomes" id="UP000596929"/>
    </source>
</evidence>
<comment type="caution">
    <text evidence="3">The sequence shown here is derived from an EMBL/GenBank/DDBJ whole genome shotgun (WGS) entry which is preliminary data.</text>
</comment>
<dbReference type="InterPro" id="IPR024438">
    <property type="entry name" value="Staygreen"/>
</dbReference>
<dbReference type="InterPro" id="IPR024984">
    <property type="entry name" value="DUF3888"/>
</dbReference>
<proteinExistence type="predicted"/>
<evidence type="ECO:0000259" key="2">
    <source>
        <dbReference type="Pfam" id="PF12638"/>
    </source>
</evidence>
<reference evidence="3 4" key="1">
    <citation type="submission" date="2020-08" db="EMBL/GenBank/DDBJ databases">
        <title>Genome public.</title>
        <authorList>
            <person name="Liu C."/>
            <person name="Sun Q."/>
        </authorList>
    </citation>
    <scope>NUCLEOTIDE SEQUENCE [LARGE SCALE GENOMIC DNA]</scope>
    <source>
        <strain evidence="3 4">NSJ-6</strain>
    </source>
</reference>
<name>A0ABR7DK73_9CLOT</name>
<sequence>MSKFIPEKLFVEYKDKVDIDTKNKDRKYTLTHSDETADLFLTIGKKYDYEKTNETRDEVLAEWKVVDGRDILSVYLQVSLESSLNKTIIRDKVFREELSLALNAIIYGDKDFIKENSELYKATVIINFKSDIPKYNKIEEWGIVIDYLDEETRFNKHAAKLYVRDYKNDDIEEALIRVLSLYIKIQVNIFAGREASYCLKDAEVLYSKKIDKGEYLPDEFEVGIGVKVGNPTPLYNNFIIIFLIKDNVINIKDSKMINM</sequence>
<dbReference type="Proteomes" id="UP000596929">
    <property type="component" value="Unassembled WGS sequence"/>
</dbReference>
<dbReference type="Pfam" id="PF13027">
    <property type="entry name" value="DUF3888"/>
    <property type="match status" value="1"/>
</dbReference>